<evidence type="ECO:0000313" key="4">
    <source>
        <dbReference type="Proteomes" id="UP000663829"/>
    </source>
</evidence>
<dbReference type="AlphaFoldDB" id="A0A814G8G1"/>
<dbReference type="OrthoDB" id="10036721at2759"/>
<dbReference type="Pfam" id="PF17389">
    <property type="entry name" value="Bac_rhamnosid6H"/>
    <property type="match status" value="1"/>
</dbReference>
<dbReference type="EMBL" id="CAJNOQ010003048">
    <property type="protein sequence ID" value="CAF0992742.1"/>
    <property type="molecule type" value="Genomic_DNA"/>
</dbReference>
<dbReference type="InterPro" id="IPR035396">
    <property type="entry name" value="Bac_rhamnosid6H"/>
</dbReference>
<dbReference type="Proteomes" id="UP000681722">
    <property type="component" value="Unassembled WGS sequence"/>
</dbReference>
<sequence length="196" mass="21861">MNQRCFTVHDFRYVSATGSSTPLTKDNVTCFVVHSETSLVGNFLTTNRIINQIQHNIQWSQLSNLMSIPTDCPQRDKRKGWLGDTAVTNLSEEFHSTFHNSTTNYYGTDGSQTSQILASALPGVIPSQQIRSSVIQLLVNDIRNQTINLTSGLIGMTNLFKALPDNGYHTLAVELAELTTYRSFGWTFTNSYSTTI</sequence>
<dbReference type="EMBL" id="CAJOBC010003048">
    <property type="protein sequence ID" value="CAF3764616.1"/>
    <property type="molecule type" value="Genomic_DNA"/>
</dbReference>
<dbReference type="Gene3D" id="1.50.10.10">
    <property type="match status" value="2"/>
</dbReference>
<protein>
    <recommendedName>
        <fullName evidence="1">Alpha-L-rhamnosidase six-hairpin glycosidase domain-containing protein</fullName>
    </recommendedName>
</protein>
<dbReference type="Proteomes" id="UP000663829">
    <property type="component" value="Unassembled WGS sequence"/>
</dbReference>
<reference evidence="2" key="1">
    <citation type="submission" date="2021-02" db="EMBL/GenBank/DDBJ databases">
        <authorList>
            <person name="Nowell W R."/>
        </authorList>
    </citation>
    <scope>NUCLEOTIDE SEQUENCE</scope>
</reference>
<organism evidence="2 4">
    <name type="scientific">Didymodactylos carnosus</name>
    <dbReference type="NCBI Taxonomy" id="1234261"/>
    <lineage>
        <taxon>Eukaryota</taxon>
        <taxon>Metazoa</taxon>
        <taxon>Spiralia</taxon>
        <taxon>Gnathifera</taxon>
        <taxon>Rotifera</taxon>
        <taxon>Eurotatoria</taxon>
        <taxon>Bdelloidea</taxon>
        <taxon>Philodinida</taxon>
        <taxon>Philodinidae</taxon>
        <taxon>Didymodactylos</taxon>
    </lineage>
</organism>
<comment type="caution">
    <text evidence="2">The sequence shown here is derived from an EMBL/GenBank/DDBJ whole genome shotgun (WGS) entry which is preliminary data.</text>
</comment>
<evidence type="ECO:0000313" key="2">
    <source>
        <dbReference type="EMBL" id="CAF0992742.1"/>
    </source>
</evidence>
<dbReference type="PANTHER" id="PTHR33307">
    <property type="entry name" value="ALPHA-RHAMNOSIDASE (EUROFUNG)"/>
    <property type="match status" value="1"/>
</dbReference>
<name>A0A814G8G1_9BILA</name>
<evidence type="ECO:0000313" key="3">
    <source>
        <dbReference type="EMBL" id="CAF3764616.1"/>
    </source>
</evidence>
<feature type="domain" description="Alpha-L-rhamnosidase six-hairpin glycosidase" evidence="1">
    <location>
        <begin position="40"/>
        <end position="94"/>
    </location>
</feature>
<keyword evidence="4" id="KW-1185">Reference proteome</keyword>
<gene>
    <name evidence="2" type="ORF">GPM918_LOCUS13339</name>
    <name evidence="3" type="ORF">SRO942_LOCUS13339</name>
</gene>
<dbReference type="InterPro" id="IPR012341">
    <property type="entry name" value="6hp_glycosidase-like_sf"/>
</dbReference>
<dbReference type="GO" id="GO:0005975">
    <property type="term" value="P:carbohydrate metabolic process"/>
    <property type="evidence" value="ECO:0007669"/>
    <property type="project" value="InterPro"/>
</dbReference>
<dbReference type="PANTHER" id="PTHR33307:SF6">
    <property type="entry name" value="ALPHA-RHAMNOSIDASE (EUROFUNG)-RELATED"/>
    <property type="match status" value="1"/>
</dbReference>
<dbReference type="InterPro" id="IPR016007">
    <property type="entry name" value="Alpha_rhamnosid"/>
</dbReference>
<proteinExistence type="predicted"/>
<accession>A0A814G8G1</accession>
<evidence type="ECO:0000259" key="1">
    <source>
        <dbReference type="Pfam" id="PF17389"/>
    </source>
</evidence>